<dbReference type="InParanoid" id="G1Q327"/>
<proteinExistence type="predicted"/>
<dbReference type="AlphaFoldDB" id="G1Q327"/>
<dbReference type="EMBL" id="AAPE02057663">
    <property type="status" value="NOT_ANNOTATED_CDS"/>
    <property type="molecule type" value="Genomic_DNA"/>
</dbReference>
<reference evidence="1" key="2">
    <citation type="submission" date="2025-08" db="UniProtKB">
        <authorList>
            <consortium name="Ensembl"/>
        </authorList>
    </citation>
    <scope>IDENTIFICATION</scope>
</reference>
<protein>
    <submittedName>
        <fullName evidence="1">Armadillo like helical domain containing 2</fullName>
    </submittedName>
</protein>
<organism evidence="1 2">
    <name type="scientific">Myotis lucifugus</name>
    <name type="common">Little brown bat</name>
    <dbReference type="NCBI Taxonomy" id="59463"/>
    <lineage>
        <taxon>Eukaryota</taxon>
        <taxon>Metazoa</taxon>
        <taxon>Chordata</taxon>
        <taxon>Craniata</taxon>
        <taxon>Vertebrata</taxon>
        <taxon>Euteleostomi</taxon>
        <taxon>Mammalia</taxon>
        <taxon>Eutheria</taxon>
        <taxon>Laurasiatheria</taxon>
        <taxon>Chiroptera</taxon>
        <taxon>Yangochiroptera</taxon>
        <taxon>Vespertilionidae</taxon>
        <taxon>Myotis</taxon>
    </lineage>
</organism>
<dbReference type="HOGENOM" id="CLU_104877_0_0_1"/>
<dbReference type="GeneTree" id="ENSGT00530000068834"/>
<name>G1Q327_MYOLU</name>
<dbReference type="Pfam" id="PF17822">
    <property type="entry name" value="ARMH2"/>
    <property type="match status" value="1"/>
</dbReference>
<evidence type="ECO:0000313" key="2">
    <source>
        <dbReference type="Proteomes" id="UP000001074"/>
    </source>
</evidence>
<evidence type="ECO:0000313" key="1">
    <source>
        <dbReference type="Ensembl" id="ENSMLUP00000018110.1"/>
    </source>
</evidence>
<dbReference type="Proteomes" id="UP000001074">
    <property type="component" value="Unassembled WGS sequence"/>
</dbReference>
<reference evidence="1" key="3">
    <citation type="submission" date="2025-09" db="UniProtKB">
        <authorList>
            <consortium name="Ensembl"/>
        </authorList>
    </citation>
    <scope>IDENTIFICATION</scope>
</reference>
<dbReference type="eggNOG" id="ENOG502S56C">
    <property type="taxonomic scope" value="Eukaryota"/>
</dbReference>
<reference evidence="1 2" key="1">
    <citation type="journal article" date="2011" name="Nature">
        <title>A high-resolution map of human evolutionary constraint using 29 mammals.</title>
        <authorList>
            <person name="Lindblad-Toh K."/>
            <person name="Garber M."/>
            <person name="Zuk O."/>
            <person name="Lin M.F."/>
            <person name="Parker B.J."/>
            <person name="Washietl S."/>
            <person name="Kheradpour P."/>
            <person name="Ernst J."/>
            <person name="Jordan G."/>
            <person name="Mauceli E."/>
            <person name="Ward L.D."/>
            <person name="Lowe C.B."/>
            <person name="Holloway A.K."/>
            <person name="Clamp M."/>
            <person name="Gnerre S."/>
            <person name="Alfoldi J."/>
            <person name="Beal K."/>
            <person name="Chang J."/>
            <person name="Clawson H."/>
            <person name="Cuff J."/>
            <person name="Di Palma F."/>
            <person name="Fitzgerald S."/>
            <person name="Flicek P."/>
            <person name="Guttman M."/>
            <person name="Hubisz M.J."/>
            <person name="Jaffe D.B."/>
            <person name="Jungreis I."/>
            <person name="Kent W.J."/>
            <person name="Kostka D."/>
            <person name="Lara M."/>
            <person name="Martins A.L."/>
            <person name="Massingham T."/>
            <person name="Moltke I."/>
            <person name="Raney B.J."/>
            <person name="Rasmussen M.D."/>
            <person name="Robinson J."/>
            <person name="Stark A."/>
            <person name="Vilella A.J."/>
            <person name="Wen J."/>
            <person name="Xie X."/>
            <person name="Zody M.C."/>
            <person name="Baldwin J."/>
            <person name="Bloom T."/>
            <person name="Chin C.W."/>
            <person name="Heiman D."/>
            <person name="Nicol R."/>
            <person name="Nusbaum C."/>
            <person name="Young S."/>
            <person name="Wilkinson J."/>
            <person name="Worley K.C."/>
            <person name="Kovar C.L."/>
            <person name="Muzny D.M."/>
            <person name="Gibbs R.A."/>
            <person name="Cree A."/>
            <person name="Dihn H.H."/>
            <person name="Fowler G."/>
            <person name="Jhangiani S."/>
            <person name="Joshi V."/>
            <person name="Lee S."/>
            <person name="Lewis L.R."/>
            <person name="Nazareth L.V."/>
            <person name="Okwuonu G."/>
            <person name="Santibanez J."/>
            <person name="Warren W.C."/>
            <person name="Mardis E.R."/>
            <person name="Weinstock G.M."/>
            <person name="Wilson R.K."/>
            <person name="Delehaunty K."/>
            <person name="Dooling D."/>
            <person name="Fronik C."/>
            <person name="Fulton L."/>
            <person name="Fulton B."/>
            <person name="Graves T."/>
            <person name="Minx P."/>
            <person name="Sodergren E."/>
            <person name="Birney E."/>
            <person name="Margulies E.H."/>
            <person name="Herrero J."/>
            <person name="Green E.D."/>
            <person name="Haussler D."/>
            <person name="Siepel A."/>
            <person name="Goldman N."/>
            <person name="Pollard K.S."/>
            <person name="Pedersen J.S."/>
            <person name="Lander E.S."/>
            <person name="Kellis M."/>
        </authorList>
    </citation>
    <scope>NUCLEOTIDE SEQUENCE [LARGE SCALE GENOMIC DNA]</scope>
</reference>
<dbReference type="Ensembl" id="ENSMLUT00000030422.1">
    <property type="protein sequence ID" value="ENSMLUP00000018110.1"/>
    <property type="gene ID" value="ENSMLUG00000026869.1"/>
</dbReference>
<keyword evidence="2" id="KW-1185">Reference proteome</keyword>
<dbReference type="PANTHER" id="PTHR37679:SF1">
    <property type="entry name" value="ARMADILLO-LIKE HELICAL DOMAIN-CONTAINING PROTEIN 2"/>
    <property type="match status" value="1"/>
</dbReference>
<dbReference type="OMA" id="GWPENFA"/>
<gene>
    <name evidence="1" type="primary">ARMH2</name>
</gene>
<sequence>QWTGSPRPVHTMATAYVPSVQYECPVYQYVVRLGQCLRRFWNVYIMGFFIEEEEEHIPPSQIFFHKGKIVALGQTLRNKSLAIEERAQAAYRIGLLAFTGGPTAAKFAAEHMKEVAHLLQSGQAAPEARILLLQSVACWCYLNPITQRRAKFLQLVPILMAIFGNAPESSQTDVNNTLQVKFWACYTLSVMTCNNLSYMEELREHSKFKYQLQALAQKDWAGWPENFAEVLYFLIGFHRH</sequence>
<dbReference type="InterPro" id="IPR040268">
    <property type="entry name" value="ARMH2"/>
</dbReference>
<dbReference type="PANTHER" id="PTHR37679">
    <property type="entry name" value="ARMADILLO-LIKE HELICAL DOMAIN-CONTAINING PROTEIN 2"/>
    <property type="match status" value="1"/>
</dbReference>
<accession>G1Q327</accession>